<accession>A0AA42DR13</accession>
<proteinExistence type="inferred from homology"/>
<dbReference type="EMBL" id="JAQIFT010000061">
    <property type="protein sequence ID" value="MDA3733288.1"/>
    <property type="molecule type" value="Genomic_DNA"/>
</dbReference>
<protein>
    <submittedName>
        <fullName evidence="9">ABC transporter permease subunit</fullName>
    </submittedName>
</protein>
<dbReference type="PROSITE" id="PS50928">
    <property type="entry name" value="ABC_TM1"/>
    <property type="match status" value="1"/>
</dbReference>
<sequence length="315" mass="35583">MKKEIKKSKFKVNRDDVELSLLALPTFIWYVVFSFIPMIGILIAFKDFRILPGQGFVESLIQSEWVGFTNFEFLFKTPDAPIIIRNTVVYNTIFIILGTVVPVALAIGITQLYSKKLAKVCQTAMFLPHFLSWVVVSYFVFAFLSYDKGIVNQFLGSIGQDSIQWYMQDKYWPYILVFMQVWKTVGYGMIVYLAAIAGIDNTYYEAAVIDGATKWQQIKYVTLPLIKPIIIIMFIMAVGNIFRSDFGLFYQVPKNAGTLFNTTATMDTYVYKAIEGTGSMAMSSAAAFFQSVIGFITIVTANTIVKKIDGENGLF</sequence>
<comment type="caution">
    <text evidence="9">The sequence shown here is derived from an EMBL/GenBank/DDBJ whole genome shotgun (WGS) entry which is preliminary data.</text>
</comment>
<reference evidence="9" key="1">
    <citation type="journal article" date="2023" name="Int. J. Syst. Evol. Microbiol.">
        <title>&lt;i&gt;Holtiella tumoricola&lt;/i&gt; gen. nov. sp. nov., isolated from a human clinical sample.</title>
        <authorList>
            <person name="Allen-Vercoe E."/>
            <person name="Daigneault M.C."/>
            <person name="Vancuren S.J."/>
            <person name="Cochrane K."/>
            <person name="O'Neal L.L."/>
            <person name="Sankaranarayanan K."/>
            <person name="Lawson P.A."/>
        </authorList>
    </citation>
    <scope>NUCLEOTIDE SEQUENCE</scope>
    <source>
        <strain evidence="9">CC70A</strain>
    </source>
</reference>
<dbReference type="PANTHER" id="PTHR43227">
    <property type="entry name" value="BLL4140 PROTEIN"/>
    <property type="match status" value="1"/>
</dbReference>
<feature type="domain" description="ABC transmembrane type-1" evidence="8">
    <location>
        <begin position="84"/>
        <end position="301"/>
    </location>
</feature>
<dbReference type="CDD" id="cd06261">
    <property type="entry name" value="TM_PBP2"/>
    <property type="match status" value="1"/>
</dbReference>
<dbReference type="Gene3D" id="1.10.3720.10">
    <property type="entry name" value="MetI-like"/>
    <property type="match status" value="1"/>
</dbReference>
<dbReference type="RefSeq" id="WP_082238554.1">
    <property type="nucleotide sequence ID" value="NZ_JAQIFT010000061.1"/>
</dbReference>
<dbReference type="InterPro" id="IPR035906">
    <property type="entry name" value="MetI-like_sf"/>
</dbReference>
<evidence type="ECO:0000313" key="10">
    <source>
        <dbReference type="Proteomes" id="UP001169242"/>
    </source>
</evidence>
<evidence type="ECO:0000313" key="9">
    <source>
        <dbReference type="EMBL" id="MDA3733288.1"/>
    </source>
</evidence>
<comment type="subcellular location">
    <subcellularLocation>
        <location evidence="1 7">Cell membrane</location>
        <topology evidence="1 7">Multi-pass membrane protein</topology>
    </subcellularLocation>
</comment>
<evidence type="ECO:0000256" key="4">
    <source>
        <dbReference type="ARBA" id="ARBA00022692"/>
    </source>
</evidence>
<keyword evidence="6 7" id="KW-0472">Membrane</keyword>
<evidence type="ECO:0000256" key="2">
    <source>
        <dbReference type="ARBA" id="ARBA00022448"/>
    </source>
</evidence>
<feature type="transmembrane region" description="Helical" evidence="7">
    <location>
        <begin position="171"/>
        <end position="199"/>
    </location>
</feature>
<name>A0AA42DR13_9FIRM</name>
<keyword evidence="4 7" id="KW-0812">Transmembrane</keyword>
<organism evidence="9 10">
    <name type="scientific">Holtiella tumoricola</name>
    <dbReference type="NCBI Taxonomy" id="3018743"/>
    <lineage>
        <taxon>Bacteria</taxon>
        <taxon>Bacillati</taxon>
        <taxon>Bacillota</taxon>
        <taxon>Clostridia</taxon>
        <taxon>Lachnospirales</taxon>
        <taxon>Cellulosilyticaceae</taxon>
        <taxon>Holtiella</taxon>
    </lineage>
</organism>
<feature type="transmembrane region" description="Helical" evidence="7">
    <location>
        <begin position="220"/>
        <end position="242"/>
    </location>
</feature>
<evidence type="ECO:0000259" key="8">
    <source>
        <dbReference type="PROSITE" id="PS50928"/>
    </source>
</evidence>
<dbReference type="Pfam" id="PF00528">
    <property type="entry name" value="BPD_transp_1"/>
    <property type="match status" value="1"/>
</dbReference>
<dbReference type="PANTHER" id="PTHR43227:SF11">
    <property type="entry name" value="BLL4140 PROTEIN"/>
    <property type="match status" value="1"/>
</dbReference>
<evidence type="ECO:0000256" key="5">
    <source>
        <dbReference type="ARBA" id="ARBA00022989"/>
    </source>
</evidence>
<keyword evidence="10" id="KW-1185">Reference proteome</keyword>
<feature type="transmembrane region" description="Helical" evidence="7">
    <location>
        <begin position="21"/>
        <end position="45"/>
    </location>
</feature>
<feature type="transmembrane region" description="Helical" evidence="7">
    <location>
        <begin position="88"/>
        <end position="113"/>
    </location>
</feature>
<gene>
    <name evidence="9" type="ORF">PBV87_17555</name>
</gene>
<evidence type="ECO:0000256" key="6">
    <source>
        <dbReference type="ARBA" id="ARBA00023136"/>
    </source>
</evidence>
<evidence type="ECO:0000256" key="3">
    <source>
        <dbReference type="ARBA" id="ARBA00022475"/>
    </source>
</evidence>
<dbReference type="AlphaFoldDB" id="A0AA42DR13"/>
<feature type="transmembrane region" description="Helical" evidence="7">
    <location>
        <begin position="125"/>
        <end position="146"/>
    </location>
</feature>
<dbReference type="GO" id="GO:0005886">
    <property type="term" value="C:plasma membrane"/>
    <property type="evidence" value="ECO:0007669"/>
    <property type="project" value="UniProtKB-SubCell"/>
</dbReference>
<keyword evidence="5 7" id="KW-1133">Transmembrane helix</keyword>
<dbReference type="InterPro" id="IPR000515">
    <property type="entry name" value="MetI-like"/>
</dbReference>
<dbReference type="SUPFAM" id="SSF161098">
    <property type="entry name" value="MetI-like"/>
    <property type="match status" value="1"/>
</dbReference>
<keyword evidence="2 7" id="KW-0813">Transport</keyword>
<evidence type="ECO:0000256" key="1">
    <source>
        <dbReference type="ARBA" id="ARBA00004651"/>
    </source>
</evidence>
<evidence type="ECO:0000256" key="7">
    <source>
        <dbReference type="RuleBase" id="RU363032"/>
    </source>
</evidence>
<keyword evidence="3" id="KW-1003">Cell membrane</keyword>
<dbReference type="InterPro" id="IPR050809">
    <property type="entry name" value="UgpAE/MalFG_permease"/>
</dbReference>
<feature type="transmembrane region" description="Helical" evidence="7">
    <location>
        <begin position="285"/>
        <end position="305"/>
    </location>
</feature>
<dbReference type="GO" id="GO:0055085">
    <property type="term" value="P:transmembrane transport"/>
    <property type="evidence" value="ECO:0007669"/>
    <property type="project" value="InterPro"/>
</dbReference>
<comment type="similarity">
    <text evidence="7">Belongs to the binding-protein-dependent transport system permease family.</text>
</comment>
<dbReference type="Proteomes" id="UP001169242">
    <property type="component" value="Unassembled WGS sequence"/>
</dbReference>